<dbReference type="AlphaFoldDB" id="A0AA37Q7E9"/>
<dbReference type="Pfam" id="PF01037">
    <property type="entry name" value="AsnC_trans_reg"/>
    <property type="match status" value="1"/>
</dbReference>
<dbReference type="Gene3D" id="3.30.70.920">
    <property type="match status" value="1"/>
</dbReference>
<evidence type="ECO:0000259" key="1">
    <source>
        <dbReference type="Pfam" id="PF01037"/>
    </source>
</evidence>
<protein>
    <submittedName>
        <fullName evidence="2">AsnC family transcriptional regulator</fullName>
    </submittedName>
</protein>
<proteinExistence type="predicted"/>
<feature type="domain" description="Transcription regulator AsnC/Lrp ligand binding" evidence="1">
    <location>
        <begin position="6"/>
        <end position="76"/>
    </location>
</feature>
<gene>
    <name evidence="2" type="ORF">rosag_25750</name>
</gene>
<dbReference type="EMBL" id="BRXS01000004">
    <property type="protein sequence ID" value="GLC26062.1"/>
    <property type="molecule type" value="Genomic_DNA"/>
</dbReference>
<organism evidence="2 3">
    <name type="scientific">Roseisolibacter agri</name>
    <dbReference type="NCBI Taxonomy" id="2014610"/>
    <lineage>
        <taxon>Bacteria</taxon>
        <taxon>Pseudomonadati</taxon>
        <taxon>Gemmatimonadota</taxon>
        <taxon>Gemmatimonadia</taxon>
        <taxon>Gemmatimonadales</taxon>
        <taxon>Gemmatimonadaceae</taxon>
        <taxon>Roseisolibacter</taxon>
    </lineage>
</organism>
<evidence type="ECO:0000313" key="3">
    <source>
        <dbReference type="Proteomes" id="UP001161325"/>
    </source>
</evidence>
<dbReference type="InterPro" id="IPR019887">
    <property type="entry name" value="Tscrpt_reg_AsnC/Lrp_C"/>
</dbReference>
<dbReference type="Proteomes" id="UP001161325">
    <property type="component" value="Unassembled WGS sequence"/>
</dbReference>
<dbReference type="InterPro" id="IPR011008">
    <property type="entry name" value="Dimeric_a/b-barrel"/>
</dbReference>
<accession>A0AA37Q7E9</accession>
<reference evidence="2" key="1">
    <citation type="submission" date="2022-08" db="EMBL/GenBank/DDBJ databases">
        <title>Draft genome sequencing of Roseisolibacter agri AW1220.</title>
        <authorList>
            <person name="Tobiishi Y."/>
            <person name="Tonouchi A."/>
        </authorList>
    </citation>
    <scope>NUCLEOTIDE SEQUENCE</scope>
    <source>
        <strain evidence="2">AW1220</strain>
    </source>
</reference>
<name>A0AA37Q7E9_9BACT</name>
<keyword evidence="3" id="KW-1185">Reference proteome</keyword>
<dbReference type="SUPFAM" id="SSF54909">
    <property type="entry name" value="Dimeric alpha+beta barrel"/>
    <property type="match status" value="1"/>
</dbReference>
<evidence type="ECO:0000313" key="2">
    <source>
        <dbReference type="EMBL" id="GLC26062.1"/>
    </source>
</evidence>
<dbReference type="RefSeq" id="WP_284350532.1">
    <property type="nucleotide sequence ID" value="NZ_BRXS01000004.1"/>
</dbReference>
<sequence length="92" mass="10088">MITTIVLIKAEPKSITQAATRIAGVEGVHEVYSVSGEWDLVAIVRVAEYEQIAQVVTEQIAGVPGINRTQTLTAFRSYSKQDLEQAWDIGVE</sequence>
<comment type="caution">
    <text evidence="2">The sequence shown here is derived from an EMBL/GenBank/DDBJ whole genome shotgun (WGS) entry which is preliminary data.</text>
</comment>